<reference evidence="7" key="1">
    <citation type="submission" date="2024-04" db="EMBL/GenBank/DDBJ databases">
        <title>Phylogenomic analyses of a clade within the roseobacter group suggest taxonomic reassignments of species of the genera Aestuariivita, Citreicella, Loktanella, Nautella, Pelagibaca, Ruegeria, Thalassobius, Thiobacimonas and Tropicibacter, and the proposal o.</title>
        <authorList>
            <person name="Jeon C.O."/>
        </authorList>
    </citation>
    <scope>NUCLEOTIDE SEQUENCE [LARGE SCALE GENOMIC DNA]</scope>
    <source>
        <strain evidence="7">BS5-3</strain>
    </source>
</reference>
<keyword evidence="4" id="KW-0472">Membrane</keyword>
<keyword evidence="3" id="KW-1133">Transmembrane helix</keyword>
<feature type="domain" description="NarX-like N-terminal" evidence="5">
    <location>
        <begin position="45"/>
        <end position="149"/>
    </location>
</feature>
<comment type="subcellular location">
    <subcellularLocation>
        <location evidence="1">Membrane</location>
        <topology evidence="1">Multi-pass membrane protein</topology>
    </subcellularLocation>
</comment>
<organism evidence="6 7">
    <name type="scientific">Yoonia phaeophyticola</name>
    <dbReference type="NCBI Taxonomy" id="3137369"/>
    <lineage>
        <taxon>Bacteria</taxon>
        <taxon>Pseudomonadati</taxon>
        <taxon>Pseudomonadota</taxon>
        <taxon>Alphaproteobacteria</taxon>
        <taxon>Rhodobacterales</taxon>
        <taxon>Paracoccaceae</taxon>
        <taxon>Yoonia</taxon>
    </lineage>
</organism>
<evidence type="ECO:0000256" key="3">
    <source>
        <dbReference type="ARBA" id="ARBA00022989"/>
    </source>
</evidence>
<keyword evidence="7" id="KW-1185">Reference proteome</keyword>
<keyword evidence="2" id="KW-0812">Transmembrane</keyword>
<dbReference type="InterPro" id="IPR029095">
    <property type="entry name" value="NarX-like_N"/>
</dbReference>
<evidence type="ECO:0000259" key="5">
    <source>
        <dbReference type="Pfam" id="PF13675"/>
    </source>
</evidence>
<dbReference type="Proteomes" id="UP001440612">
    <property type="component" value="Chromosome"/>
</dbReference>
<evidence type="ECO:0000256" key="4">
    <source>
        <dbReference type="ARBA" id="ARBA00023136"/>
    </source>
</evidence>
<feature type="domain" description="NarX-like N-terminal" evidence="5">
    <location>
        <begin position="184"/>
        <end position="276"/>
    </location>
</feature>
<accession>A0ABZ2V3L3</accession>
<proteinExistence type="predicted"/>
<sequence>MKLTQILAISICFFAQTKQLTAEDWIHDKPLDPDDQLVDFVPDTGAADRINAADRLRTLSQEISAETCFLHNAVLPDHNRAALGQSIAEFGDILDALLHGDAARHIIGAEQNPKTILEIEAIKAEWSPLYAAAEQVLADPTNAAAVHQIYGQSEHLLATTSHLLGELEAEYSHPTEVLMSDVLLIEFAGRQAMLTQKIAYDTCLVWSGFGGQEQIDELQKICDDFDEIARALHDGMPAVGIVPAPTEAIRTALEEVIVDWDIVRAQIGKVTQDGGIDDETISWIDEVMTQKMHRMEAIITLYVEYSRRALI</sequence>
<evidence type="ECO:0000313" key="6">
    <source>
        <dbReference type="EMBL" id="WZC49087.1"/>
    </source>
</evidence>
<evidence type="ECO:0000256" key="1">
    <source>
        <dbReference type="ARBA" id="ARBA00004141"/>
    </source>
</evidence>
<dbReference type="Pfam" id="PF13675">
    <property type="entry name" value="PilJ"/>
    <property type="match status" value="2"/>
</dbReference>
<evidence type="ECO:0000313" key="7">
    <source>
        <dbReference type="Proteomes" id="UP001440612"/>
    </source>
</evidence>
<name>A0ABZ2V3L3_9RHOB</name>
<protein>
    <submittedName>
        <fullName evidence="6">Type IV pili methyl-accepting chemotaxis transducer N-terminal domain-containing protein</fullName>
    </submittedName>
</protein>
<dbReference type="EMBL" id="CP150951">
    <property type="protein sequence ID" value="WZC49087.1"/>
    <property type="molecule type" value="Genomic_DNA"/>
</dbReference>
<dbReference type="RefSeq" id="WP_341367198.1">
    <property type="nucleotide sequence ID" value="NZ_CP150951.2"/>
</dbReference>
<evidence type="ECO:0000256" key="2">
    <source>
        <dbReference type="ARBA" id="ARBA00022692"/>
    </source>
</evidence>
<gene>
    <name evidence="6" type="ORF">AABB29_00035</name>
</gene>